<dbReference type="AlphaFoldDB" id="A0A6V0BPF0"/>
<feature type="region of interest" description="Disordered" evidence="1">
    <location>
        <begin position="1"/>
        <end position="22"/>
    </location>
</feature>
<dbReference type="SUPFAM" id="SSF52087">
    <property type="entry name" value="CRAL/TRIO domain"/>
    <property type="match status" value="1"/>
</dbReference>
<protein>
    <recommendedName>
        <fullName evidence="2">CRAL-TRIO domain-containing protein</fullName>
    </recommendedName>
</protein>
<reference evidence="4" key="1">
    <citation type="submission" date="2021-01" db="EMBL/GenBank/DDBJ databases">
        <authorList>
            <person name="Corre E."/>
            <person name="Pelletier E."/>
            <person name="Niang G."/>
            <person name="Scheremetjew M."/>
            <person name="Finn R."/>
            <person name="Kale V."/>
            <person name="Holt S."/>
            <person name="Cochrane G."/>
            <person name="Meng A."/>
            <person name="Brown T."/>
            <person name="Cohen L."/>
        </authorList>
    </citation>
    <scope>NUCLEOTIDE SEQUENCE</scope>
    <source>
        <strain evidence="4">10249 10 AB</strain>
    </source>
</reference>
<evidence type="ECO:0000259" key="2">
    <source>
        <dbReference type="PROSITE" id="PS50191"/>
    </source>
</evidence>
<feature type="region of interest" description="Disordered" evidence="1">
    <location>
        <begin position="39"/>
        <end position="71"/>
    </location>
</feature>
<dbReference type="InterPro" id="IPR001251">
    <property type="entry name" value="CRAL-TRIO_dom"/>
</dbReference>
<feature type="compositionally biased region" description="Low complexity" evidence="1">
    <location>
        <begin position="1"/>
        <end position="18"/>
    </location>
</feature>
<organism evidence="4">
    <name type="scientific">Pseudo-nitzschia australis</name>
    <dbReference type="NCBI Taxonomy" id="44445"/>
    <lineage>
        <taxon>Eukaryota</taxon>
        <taxon>Sar</taxon>
        <taxon>Stramenopiles</taxon>
        <taxon>Ochrophyta</taxon>
        <taxon>Bacillariophyta</taxon>
        <taxon>Bacillariophyceae</taxon>
        <taxon>Bacillariophycidae</taxon>
        <taxon>Bacillariales</taxon>
        <taxon>Bacillariaceae</taxon>
        <taxon>Pseudo-nitzschia</taxon>
    </lineage>
</organism>
<dbReference type="SMART" id="SM00516">
    <property type="entry name" value="SEC14"/>
    <property type="match status" value="1"/>
</dbReference>
<dbReference type="Gene3D" id="3.40.525.10">
    <property type="entry name" value="CRAL-TRIO lipid binding domain"/>
    <property type="match status" value="1"/>
</dbReference>
<dbReference type="EMBL" id="HBIX01026145">
    <property type="protein sequence ID" value="CAE0725116.1"/>
    <property type="molecule type" value="Transcribed_RNA"/>
</dbReference>
<sequence>MSSSTEEQSGTSSQSSLSNWSKEQLTGKSVAFVEGLPEETASRLSISSAPKRKSVSKAPKDEGIDPALWGRPGHLTDAEADTYLQFKKVIDLPSGDFRDTIFCFGEEEGEVYALCRWLRARKFVYDDVMVMVKEATKCEAEAKKALFYADPAAALGCPQAFYNRQYPQVYSGIAKNGMPVFYSKVGLIDIDAIECITTIANIVKYHWYVMIHDFANRLRNQKKSNPEFNRFECVCVMDLANLSMGQLNSRTLSLIKEQSAIDSLCFPETLNKMYLINSPRFFSATWTIIKGWLDPRTASKVEVISNRKVWEKSLLDYIDADQLPADYGGKGPITQDSMDKEGFTGKLKSLNSEVLYVRTSASTKCEVQAGEELEINVYTRSTIGAKFNVFDANNKAGTNWATDVPVKHIGEDPEKMPSSLTLTKQNIKGPASVEVKAKSMGGRFAGSANYLVVFSVMNP</sequence>
<dbReference type="PANTHER" id="PTHR45657:SF1">
    <property type="entry name" value="CRAL-TRIO DOMAIN-CONTAINING PROTEIN YKL091C-RELATED"/>
    <property type="match status" value="1"/>
</dbReference>
<dbReference type="EMBL" id="HBIX01026136">
    <property type="protein sequence ID" value="CAE0725110.1"/>
    <property type="molecule type" value="Transcribed_RNA"/>
</dbReference>
<gene>
    <name evidence="3" type="ORF">PAUS00366_LOCUS17867</name>
    <name evidence="4" type="ORF">PAUS00366_LOCUS17873</name>
</gene>
<dbReference type="InterPro" id="IPR036865">
    <property type="entry name" value="CRAL-TRIO_dom_sf"/>
</dbReference>
<dbReference type="Pfam" id="PF00650">
    <property type="entry name" value="CRAL_TRIO"/>
    <property type="match status" value="1"/>
</dbReference>
<evidence type="ECO:0000313" key="3">
    <source>
        <dbReference type="EMBL" id="CAE0725110.1"/>
    </source>
</evidence>
<dbReference type="InterPro" id="IPR051026">
    <property type="entry name" value="PI/PC_transfer"/>
</dbReference>
<feature type="domain" description="CRAL-TRIO" evidence="2">
    <location>
        <begin position="158"/>
        <end position="335"/>
    </location>
</feature>
<accession>A0A6V0BPF0</accession>
<dbReference type="PANTHER" id="PTHR45657">
    <property type="entry name" value="CRAL-TRIO DOMAIN-CONTAINING PROTEIN YKL091C-RELATED"/>
    <property type="match status" value="1"/>
</dbReference>
<proteinExistence type="predicted"/>
<dbReference type="PROSITE" id="PS50191">
    <property type="entry name" value="CRAL_TRIO"/>
    <property type="match status" value="1"/>
</dbReference>
<dbReference type="CDD" id="cd00170">
    <property type="entry name" value="SEC14"/>
    <property type="match status" value="1"/>
</dbReference>
<evidence type="ECO:0000256" key="1">
    <source>
        <dbReference type="SAM" id="MobiDB-lite"/>
    </source>
</evidence>
<evidence type="ECO:0000313" key="4">
    <source>
        <dbReference type="EMBL" id="CAE0725116.1"/>
    </source>
</evidence>
<name>A0A6V0BPF0_9STRA</name>